<accession>A0A2U1SUQ3</accession>
<comment type="caution">
    <text evidence="2">The sequence shown here is derived from an EMBL/GenBank/DDBJ whole genome shotgun (WGS) entry which is preliminary data.</text>
</comment>
<gene>
    <name evidence="2" type="ORF">C5689_04075</name>
</gene>
<dbReference type="PANTHER" id="PTHR36973:SF4">
    <property type="entry name" value="NODULATION PROTEIN"/>
    <property type="match status" value="1"/>
</dbReference>
<dbReference type="InterPro" id="IPR029063">
    <property type="entry name" value="SAM-dependent_MTases_sf"/>
</dbReference>
<dbReference type="SUPFAM" id="SSF53335">
    <property type="entry name" value="S-adenosyl-L-methionine-dependent methyltransferases"/>
    <property type="match status" value="1"/>
</dbReference>
<dbReference type="Pfam" id="PF05050">
    <property type="entry name" value="Methyltransf_21"/>
    <property type="match status" value="1"/>
</dbReference>
<dbReference type="EMBL" id="PUIV01000003">
    <property type="protein sequence ID" value="PWB95319.1"/>
    <property type="molecule type" value="Genomic_DNA"/>
</dbReference>
<keyword evidence="2" id="KW-0489">Methyltransferase</keyword>
<dbReference type="InterPro" id="IPR053188">
    <property type="entry name" value="FkbM_Methyltransferase"/>
</dbReference>
<dbReference type="AlphaFoldDB" id="A0A2U1SUQ3"/>
<dbReference type="Gene3D" id="3.40.50.150">
    <property type="entry name" value="Vaccinia Virus protein VP39"/>
    <property type="match status" value="1"/>
</dbReference>
<name>A0A2U1SUQ3_METSR</name>
<evidence type="ECO:0000313" key="2">
    <source>
        <dbReference type="EMBL" id="PWB95319.1"/>
    </source>
</evidence>
<protein>
    <submittedName>
        <fullName evidence="2">Methyltransferase FkbM</fullName>
    </submittedName>
</protein>
<sequence length="324" mass="35920">MSARQSRASGGAQSSLILARRSTRRLSGEAFMEPADLLPPFIELAGASVPHRIVDIGARHISGEPVYAPLLRGGEATIVGFEPDEGAVEELNARKNPGDVYLPHAVGDGGRHTLHICAARDMTSLLKPNPAAMEMFHGFPVWSEVVATQEIDTVRLDDVAETEGATFLELDVQGAELMILQNAVERLRRAYVLHIEVEFLPLYEGQPLFSEIELFLRSQGYVLHRFTPMMSRVLKPLMLGNNVFAGMSQIVWSDAIFVRDFMRLDLLADDELIGVAQIAHDCYRSADLALRLLTEHDRRSGRNLARAYMFGLRHRAPREAAAVP</sequence>
<reference evidence="2 3" key="1">
    <citation type="journal article" date="2018" name="Appl. Microbiol. Biotechnol.">
        <title>Co-cultivation of the strictly anaerobic methanogen Methanosarcina barkeri with aerobic methanotrophs in an oxygen-limited membrane bioreactor.</title>
        <authorList>
            <person name="In 't Zandt M.H."/>
            <person name="van den Bosch T.J.M."/>
            <person name="Rijkers R."/>
            <person name="van Kessel M.A.H.J."/>
            <person name="Jetten M.S.M."/>
            <person name="Welte C.U."/>
        </authorList>
    </citation>
    <scope>NUCLEOTIDE SEQUENCE [LARGE SCALE GENOMIC DNA]</scope>
    <source>
        <strain evidence="2 3">DSM 17706</strain>
    </source>
</reference>
<proteinExistence type="predicted"/>
<dbReference type="GO" id="GO:0008171">
    <property type="term" value="F:O-methyltransferase activity"/>
    <property type="evidence" value="ECO:0007669"/>
    <property type="project" value="TreeGrafter"/>
</dbReference>
<feature type="domain" description="Methyltransferase FkbM" evidence="1">
    <location>
        <begin position="55"/>
        <end position="223"/>
    </location>
</feature>
<dbReference type="PANTHER" id="PTHR36973">
    <property type="entry name" value="SLL1456 PROTEIN-RELATED"/>
    <property type="match status" value="1"/>
</dbReference>
<evidence type="ECO:0000259" key="1">
    <source>
        <dbReference type="Pfam" id="PF05050"/>
    </source>
</evidence>
<dbReference type="NCBIfam" id="TIGR01444">
    <property type="entry name" value="fkbM_fam"/>
    <property type="match status" value="1"/>
</dbReference>
<dbReference type="InterPro" id="IPR006342">
    <property type="entry name" value="FkbM_mtfrase"/>
</dbReference>
<keyword evidence="3" id="KW-1185">Reference proteome</keyword>
<keyword evidence="2" id="KW-0808">Transferase</keyword>
<organism evidence="2 3">
    <name type="scientific">Methylosinus sporium</name>
    <dbReference type="NCBI Taxonomy" id="428"/>
    <lineage>
        <taxon>Bacteria</taxon>
        <taxon>Pseudomonadati</taxon>
        <taxon>Pseudomonadota</taxon>
        <taxon>Alphaproteobacteria</taxon>
        <taxon>Hyphomicrobiales</taxon>
        <taxon>Methylocystaceae</taxon>
        <taxon>Methylosinus</taxon>
    </lineage>
</organism>
<dbReference type="GO" id="GO:0032259">
    <property type="term" value="P:methylation"/>
    <property type="evidence" value="ECO:0007669"/>
    <property type="project" value="UniProtKB-KW"/>
</dbReference>
<evidence type="ECO:0000313" key="3">
    <source>
        <dbReference type="Proteomes" id="UP000245137"/>
    </source>
</evidence>
<dbReference type="Proteomes" id="UP000245137">
    <property type="component" value="Unassembled WGS sequence"/>
</dbReference>